<name>A0A516Q3N2_9ACTN</name>
<keyword evidence="6" id="KW-0800">Toxin</keyword>
<dbReference type="Pfam" id="PF01850">
    <property type="entry name" value="PIN"/>
    <property type="match status" value="1"/>
</dbReference>
<evidence type="ECO:0000313" key="8">
    <source>
        <dbReference type="EMBL" id="QDP98018.1"/>
    </source>
</evidence>
<dbReference type="GO" id="GO:0000287">
    <property type="term" value="F:magnesium ion binding"/>
    <property type="evidence" value="ECO:0007669"/>
    <property type="project" value="UniProtKB-UniRule"/>
</dbReference>
<keyword evidence="2 6" id="KW-0540">Nuclease</keyword>
<dbReference type="GO" id="GO:0004540">
    <property type="term" value="F:RNA nuclease activity"/>
    <property type="evidence" value="ECO:0007669"/>
    <property type="project" value="InterPro"/>
</dbReference>
<keyword evidence="9" id="KW-1185">Reference proteome</keyword>
<evidence type="ECO:0000313" key="9">
    <source>
        <dbReference type="Proteomes" id="UP000319263"/>
    </source>
</evidence>
<keyword evidence="1 6" id="KW-1277">Toxin-antitoxin system</keyword>
<dbReference type="KEGG" id="mik:FOE78_20840"/>
<evidence type="ECO:0000256" key="3">
    <source>
        <dbReference type="ARBA" id="ARBA00022723"/>
    </source>
</evidence>
<sequence length="158" mass="17609">MAAQRRSGFGGQVSSYVPDTNVWLALTVAVHGKHLACRDWIQSIGDTDSIAFCRATRQSLLRLLTTAAVLKPYDLPPLSNEQAWATYDLFTSDSRISLAEEPAEIDQDWRIRSSRPDPSPKLWMDSYLAAFAKATAATFVTTDQAFRQWADLEVAIID</sequence>
<feature type="binding site" evidence="6">
    <location>
        <position position="125"/>
    </location>
    <ligand>
        <name>Mg(2+)</name>
        <dbReference type="ChEBI" id="CHEBI:18420"/>
    </ligand>
</feature>
<dbReference type="InterPro" id="IPR006226">
    <property type="entry name" value="Mtu_PIN"/>
</dbReference>
<evidence type="ECO:0000259" key="7">
    <source>
        <dbReference type="Pfam" id="PF01850"/>
    </source>
</evidence>
<evidence type="ECO:0000256" key="1">
    <source>
        <dbReference type="ARBA" id="ARBA00022649"/>
    </source>
</evidence>
<accession>A0A516Q3N2</accession>
<evidence type="ECO:0000256" key="2">
    <source>
        <dbReference type="ARBA" id="ARBA00022722"/>
    </source>
</evidence>
<comment type="similarity">
    <text evidence="6">Belongs to the PINc/VapC protein family.</text>
</comment>
<dbReference type="EC" id="3.1.-.-" evidence="6"/>
<keyword evidence="3 6" id="KW-0479">Metal-binding</keyword>
<dbReference type="Gene3D" id="3.40.50.1010">
    <property type="entry name" value="5'-nuclease"/>
    <property type="match status" value="1"/>
</dbReference>
<comment type="cofactor">
    <cofactor evidence="6">
        <name>Mg(2+)</name>
        <dbReference type="ChEBI" id="CHEBI:18420"/>
    </cofactor>
</comment>
<proteinExistence type="inferred from homology"/>
<dbReference type="GO" id="GO:0045926">
    <property type="term" value="P:negative regulation of growth"/>
    <property type="evidence" value="ECO:0007669"/>
    <property type="project" value="UniProtKB-ARBA"/>
</dbReference>
<dbReference type="HAMAP" id="MF_00265">
    <property type="entry name" value="VapC_Nob1"/>
    <property type="match status" value="1"/>
</dbReference>
<dbReference type="GO" id="GO:0016788">
    <property type="term" value="F:hydrolase activity, acting on ester bonds"/>
    <property type="evidence" value="ECO:0007669"/>
    <property type="project" value="InterPro"/>
</dbReference>
<evidence type="ECO:0000256" key="4">
    <source>
        <dbReference type="ARBA" id="ARBA00022801"/>
    </source>
</evidence>
<comment type="function">
    <text evidence="6">Toxic component of a toxin-antitoxin (TA) system. An RNase.</text>
</comment>
<keyword evidence="5 6" id="KW-0460">Magnesium</keyword>
<protein>
    <recommendedName>
        <fullName evidence="6">Ribonuclease VapC</fullName>
        <shortName evidence="6">RNase VapC</shortName>
        <ecNumber evidence="6">3.1.-.-</ecNumber>
    </recommendedName>
    <alternativeName>
        <fullName evidence="6">Toxin VapC</fullName>
    </alternativeName>
</protein>
<evidence type="ECO:0000256" key="5">
    <source>
        <dbReference type="ARBA" id="ARBA00022842"/>
    </source>
</evidence>
<evidence type="ECO:0000256" key="6">
    <source>
        <dbReference type="HAMAP-Rule" id="MF_00265"/>
    </source>
</evidence>
<dbReference type="SUPFAM" id="SSF88723">
    <property type="entry name" value="PIN domain-like"/>
    <property type="match status" value="1"/>
</dbReference>
<organism evidence="8 9">
    <name type="scientific">Microlunatus elymi</name>
    <dbReference type="NCBI Taxonomy" id="2596828"/>
    <lineage>
        <taxon>Bacteria</taxon>
        <taxon>Bacillati</taxon>
        <taxon>Actinomycetota</taxon>
        <taxon>Actinomycetes</taxon>
        <taxon>Propionibacteriales</taxon>
        <taxon>Propionibacteriaceae</taxon>
        <taxon>Microlunatus</taxon>
    </lineage>
</organism>
<dbReference type="OrthoDB" id="128866at2"/>
<dbReference type="GO" id="GO:0090729">
    <property type="term" value="F:toxin activity"/>
    <property type="evidence" value="ECO:0007669"/>
    <property type="project" value="UniProtKB-KW"/>
</dbReference>
<dbReference type="InterPro" id="IPR022907">
    <property type="entry name" value="VapC_family"/>
</dbReference>
<dbReference type="EMBL" id="CP041692">
    <property type="protein sequence ID" value="QDP98018.1"/>
    <property type="molecule type" value="Genomic_DNA"/>
</dbReference>
<reference evidence="8 9" key="1">
    <citation type="submission" date="2019-07" db="EMBL/GenBank/DDBJ databases">
        <title>Microlunatus dokdonensis sp. nov. isolated from the rhizospheric soil of the wild plant Elymus tsukushiensis.</title>
        <authorList>
            <person name="Ghim S.-Y."/>
            <person name="Hwang Y.-J."/>
            <person name="Son J.-S."/>
            <person name="Shin J.-H."/>
        </authorList>
    </citation>
    <scope>NUCLEOTIDE SEQUENCE [LARGE SCALE GENOMIC DNA]</scope>
    <source>
        <strain evidence="8 9">KUDC0627</strain>
    </source>
</reference>
<dbReference type="InterPro" id="IPR002716">
    <property type="entry name" value="PIN_dom"/>
</dbReference>
<dbReference type="InterPro" id="IPR029060">
    <property type="entry name" value="PIN-like_dom_sf"/>
</dbReference>
<feature type="binding site" evidence="6">
    <location>
        <position position="19"/>
    </location>
    <ligand>
        <name>Mg(2+)</name>
        <dbReference type="ChEBI" id="CHEBI:18420"/>
    </ligand>
</feature>
<dbReference type="AlphaFoldDB" id="A0A516Q3N2"/>
<feature type="domain" description="PIN" evidence="7">
    <location>
        <begin position="16"/>
        <end position="150"/>
    </location>
</feature>
<dbReference type="NCBIfam" id="TIGR00028">
    <property type="entry name" value="Mtu_PIN_fam"/>
    <property type="match status" value="1"/>
</dbReference>
<dbReference type="Proteomes" id="UP000319263">
    <property type="component" value="Chromosome"/>
</dbReference>
<gene>
    <name evidence="6" type="primary">vapC</name>
    <name evidence="8" type="ORF">FOE78_20840</name>
</gene>
<keyword evidence="4 6" id="KW-0378">Hydrolase</keyword>